<dbReference type="GO" id="GO:0006508">
    <property type="term" value="P:proteolysis"/>
    <property type="evidence" value="ECO:0007669"/>
    <property type="project" value="InterPro"/>
</dbReference>
<keyword evidence="5" id="KW-1185">Reference proteome</keyword>
<dbReference type="Proteomes" id="UP000253426">
    <property type="component" value="Unassembled WGS sequence"/>
</dbReference>
<accession>A0A366HF03</accession>
<dbReference type="SUPFAM" id="SSF53474">
    <property type="entry name" value="alpha/beta-Hydrolases"/>
    <property type="match status" value="1"/>
</dbReference>
<evidence type="ECO:0000313" key="4">
    <source>
        <dbReference type="EMBL" id="RBP40304.1"/>
    </source>
</evidence>
<keyword evidence="1 2" id="KW-0732">Signal</keyword>
<evidence type="ECO:0000256" key="2">
    <source>
        <dbReference type="SAM" id="SignalP"/>
    </source>
</evidence>
<reference evidence="4 5" key="1">
    <citation type="submission" date="2018-06" db="EMBL/GenBank/DDBJ databases">
        <title>Genomic Encyclopedia of Type Strains, Phase IV (KMG-IV): sequencing the most valuable type-strain genomes for metagenomic binning, comparative biology and taxonomic classification.</title>
        <authorList>
            <person name="Goeker M."/>
        </authorList>
    </citation>
    <scope>NUCLEOTIDE SEQUENCE [LARGE SCALE GENOMIC DNA]</scope>
    <source>
        <strain evidence="4 5">DSM 25532</strain>
    </source>
</reference>
<dbReference type="AlphaFoldDB" id="A0A366HF03"/>
<evidence type="ECO:0000259" key="3">
    <source>
        <dbReference type="Pfam" id="PF00326"/>
    </source>
</evidence>
<proteinExistence type="predicted"/>
<comment type="caution">
    <text evidence="4">The sequence shown here is derived from an EMBL/GenBank/DDBJ whole genome shotgun (WGS) entry which is preliminary data.</text>
</comment>
<protein>
    <submittedName>
        <fullName evidence="4">Prolyl oligopeptidase family protein</fullName>
    </submittedName>
</protein>
<feature type="signal peptide" evidence="2">
    <location>
        <begin position="1"/>
        <end position="21"/>
    </location>
</feature>
<dbReference type="GO" id="GO:0008236">
    <property type="term" value="F:serine-type peptidase activity"/>
    <property type="evidence" value="ECO:0007669"/>
    <property type="project" value="InterPro"/>
</dbReference>
<evidence type="ECO:0000256" key="1">
    <source>
        <dbReference type="ARBA" id="ARBA00022729"/>
    </source>
</evidence>
<dbReference type="PANTHER" id="PTHR43037:SF1">
    <property type="entry name" value="BLL1128 PROTEIN"/>
    <property type="match status" value="1"/>
</dbReference>
<name>A0A366HF03_9BACT</name>
<feature type="chain" id="PRO_5016966581" evidence="2">
    <location>
        <begin position="22"/>
        <end position="670"/>
    </location>
</feature>
<dbReference type="Gene3D" id="3.40.50.1820">
    <property type="entry name" value="alpha/beta hydrolase"/>
    <property type="match status" value="1"/>
</dbReference>
<feature type="domain" description="Peptidase S9 prolyl oligopeptidase catalytic" evidence="3">
    <location>
        <begin position="213"/>
        <end position="350"/>
    </location>
</feature>
<gene>
    <name evidence="4" type="ORF">DES53_10810</name>
</gene>
<dbReference type="InterPro" id="IPR001375">
    <property type="entry name" value="Peptidase_S9_cat"/>
</dbReference>
<sequence length="670" mass="74542">MKPFHSVILALLLGSAATSHAQLGPNGATASFRGSLPPKATAPISASQRTALERELDTLTRAFIAVKRHPRAADAEIFLKAVRYAIEFSEWYDKTPEDGVKKANALLAEAKSRIESLRKNETPWLLGSGTKVVGFYSRVDGSPQPYGVEIPEGLSWGSGAKIPMWVWLHGRGDTATDLSFVYGKLTAKKPGQFQPKGAIVIHPFGRYCNGYKSAGETDVLEARDDATARFGVDPNRVVLAGFSMGGAGAWHMGAHYADQWACVHTGAGFVDVKRYQKLTPEKMPSSYEQTLWGVYDVPDYARNFFNVPLVSYSGEKDSQRDSAEYMTEVLAKEEFTLKHLIGPGVEHKYEPGVQQEVQALVEAEMEKGRDPLPRRVVLQFRSGRYAKMFWMEVTEVEKEWEDTRVDANIAQGGVLRVNTKNVRAFRLDPAIVREAVARPYTISINGQDIIYNEKAEIAPKNYYFAQNESGKWSMATGPFKAPGSGKAGGTTIEDAFLDRFIVVLPEKDSYSPKVNAWVKEESQHFLRRWRSLMRGDAIVKRASEITPEDIQSSHLILWGDTRSNPLIAQLLPKMPVRWTADDVVVGGRAGDAETHVLVMGYPNPLAPHRRVVLNSGLTFREAHDRTNSLQNPKLPDWAIIDVTTPPDAERPGKIVAADFFDEKWQVRPAR</sequence>
<organism evidence="4 5">
    <name type="scientific">Roseimicrobium gellanilyticum</name>
    <dbReference type="NCBI Taxonomy" id="748857"/>
    <lineage>
        <taxon>Bacteria</taxon>
        <taxon>Pseudomonadati</taxon>
        <taxon>Verrucomicrobiota</taxon>
        <taxon>Verrucomicrobiia</taxon>
        <taxon>Verrucomicrobiales</taxon>
        <taxon>Verrucomicrobiaceae</taxon>
        <taxon>Roseimicrobium</taxon>
    </lineage>
</organism>
<dbReference type="InterPro" id="IPR029058">
    <property type="entry name" value="AB_hydrolase_fold"/>
</dbReference>
<evidence type="ECO:0000313" key="5">
    <source>
        <dbReference type="Proteomes" id="UP000253426"/>
    </source>
</evidence>
<dbReference type="RefSeq" id="WP_211325628.1">
    <property type="nucleotide sequence ID" value="NZ_QNRR01000008.1"/>
</dbReference>
<dbReference type="EMBL" id="QNRR01000008">
    <property type="protein sequence ID" value="RBP40304.1"/>
    <property type="molecule type" value="Genomic_DNA"/>
</dbReference>
<dbReference type="Pfam" id="PF00326">
    <property type="entry name" value="Peptidase_S9"/>
    <property type="match status" value="1"/>
</dbReference>
<dbReference type="PANTHER" id="PTHR43037">
    <property type="entry name" value="UNNAMED PRODUCT-RELATED"/>
    <property type="match status" value="1"/>
</dbReference>
<dbReference type="InterPro" id="IPR050955">
    <property type="entry name" value="Plant_Biomass_Hydrol_Est"/>
</dbReference>